<evidence type="ECO:0000256" key="3">
    <source>
        <dbReference type="ARBA" id="ARBA00022448"/>
    </source>
</evidence>
<evidence type="ECO:0000256" key="1">
    <source>
        <dbReference type="ARBA" id="ARBA00004251"/>
    </source>
</evidence>
<dbReference type="GO" id="GO:0006898">
    <property type="term" value="P:receptor-mediated endocytosis"/>
    <property type="evidence" value="ECO:0007669"/>
    <property type="project" value="TreeGrafter"/>
</dbReference>
<evidence type="ECO:0000256" key="4">
    <source>
        <dbReference type="ARBA" id="ARBA00022475"/>
    </source>
</evidence>
<keyword evidence="7" id="KW-0653">Protein transport</keyword>
<keyword evidence="9 10" id="KW-0472">Membrane</keyword>
<keyword evidence="4" id="KW-1003">Cell membrane</keyword>
<keyword evidence="12" id="KW-1185">Reference proteome</keyword>
<evidence type="ECO:0000313" key="11">
    <source>
        <dbReference type="EMBL" id="TGZ52063.1"/>
    </source>
</evidence>
<evidence type="ECO:0000256" key="7">
    <source>
        <dbReference type="ARBA" id="ARBA00022927"/>
    </source>
</evidence>
<dbReference type="PANTHER" id="PTHR14995">
    <property type="entry name" value="AMNIONLESS"/>
    <property type="match status" value="1"/>
</dbReference>
<dbReference type="GO" id="GO:0015031">
    <property type="term" value="P:protein transport"/>
    <property type="evidence" value="ECO:0007669"/>
    <property type="project" value="UniProtKB-KW"/>
</dbReference>
<comment type="caution">
    <text evidence="11">The sequence shown here is derived from an EMBL/GenBank/DDBJ whole genome shotgun (WGS) entry which is preliminary data.</text>
</comment>
<evidence type="ECO:0000256" key="10">
    <source>
        <dbReference type="SAM" id="Phobius"/>
    </source>
</evidence>
<organism evidence="11 12">
    <name type="scientific">Temnothorax longispinosus</name>
    <dbReference type="NCBI Taxonomy" id="300112"/>
    <lineage>
        <taxon>Eukaryota</taxon>
        <taxon>Metazoa</taxon>
        <taxon>Ecdysozoa</taxon>
        <taxon>Arthropoda</taxon>
        <taxon>Hexapoda</taxon>
        <taxon>Insecta</taxon>
        <taxon>Pterygota</taxon>
        <taxon>Neoptera</taxon>
        <taxon>Endopterygota</taxon>
        <taxon>Hymenoptera</taxon>
        <taxon>Apocrita</taxon>
        <taxon>Aculeata</taxon>
        <taxon>Formicoidea</taxon>
        <taxon>Formicidae</taxon>
        <taxon>Myrmicinae</taxon>
        <taxon>Temnothorax</taxon>
    </lineage>
</organism>
<dbReference type="STRING" id="300112.A0A4S2KQC4"/>
<keyword evidence="6" id="KW-0732">Signal</keyword>
<proteinExistence type="predicted"/>
<comment type="subcellular location">
    <subcellularLocation>
        <location evidence="1">Cell membrane</location>
        <topology evidence="1">Single-pass type I membrane protein</topology>
    </subcellularLocation>
</comment>
<keyword evidence="8 10" id="KW-1133">Transmembrane helix</keyword>
<keyword evidence="3" id="KW-0813">Transport</keyword>
<evidence type="ECO:0000256" key="2">
    <source>
        <dbReference type="ARBA" id="ARBA00021200"/>
    </source>
</evidence>
<dbReference type="InterPro" id="IPR026112">
    <property type="entry name" value="AMN"/>
</dbReference>
<name>A0A4S2KQC4_9HYME</name>
<accession>A0A4S2KQC4</accession>
<protein>
    <recommendedName>
        <fullName evidence="2">Protein amnionless</fullName>
    </recommendedName>
</protein>
<evidence type="ECO:0000313" key="12">
    <source>
        <dbReference type="Proteomes" id="UP000310200"/>
    </source>
</evidence>
<feature type="transmembrane region" description="Helical" evidence="10">
    <location>
        <begin position="645"/>
        <end position="668"/>
    </location>
</feature>
<reference evidence="11 12" key="1">
    <citation type="journal article" date="2019" name="Philos. Trans. R. Soc. Lond., B, Biol. Sci.">
        <title>Ant behaviour and brain gene expression of defending hosts depend on the ecological success of the intruding social parasite.</title>
        <authorList>
            <person name="Kaur R."/>
            <person name="Stoldt M."/>
            <person name="Jongepier E."/>
            <person name="Feldmeyer B."/>
            <person name="Menzel F."/>
            <person name="Bornberg-Bauer E."/>
            <person name="Foitzik S."/>
        </authorList>
    </citation>
    <scope>NUCLEOTIDE SEQUENCE [LARGE SCALE GENOMIC DNA]</scope>
    <source>
        <tissue evidence="11">Whole body</tissue>
    </source>
</reference>
<evidence type="ECO:0000256" key="5">
    <source>
        <dbReference type="ARBA" id="ARBA00022692"/>
    </source>
</evidence>
<gene>
    <name evidence="11" type="ORF">DBV15_05055</name>
</gene>
<dbReference type="PANTHER" id="PTHR14995:SF2">
    <property type="entry name" value="PROTEIN AMNIONLESS"/>
    <property type="match status" value="1"/>
</dbReference>
<keyword evidence="5 10" id="KW-0812">Transmembrane</keyword>
<dbReference type="EMBL" id="QBLH01001376">
    <property type="protein sequence ID" value="TGZ52063.1"/>
    <property type="molecule type" value="Genomic_DNA"/>
</dbReference>
<dbReference type="Pfam" id="PF14828">
    <property type="entry name" value="Amnionless"/>
    <property type="match status" value="1"/>
</dbReference>
<evidence type="ECO:0000256" key="8">
    <source>
        <dbReference type="ARBA" id="ARBA00022989"/>
    </source>
</evidence>
<dbReference type="GO" id="GO:0030139">
    <property type="term" value="C:endocytic vesicle"/>
    <property type="evidence" value="ECO:0007669"/>
    <property type="project" value="TreeGrafter"/>
</dbReference>
<dbReference type="Proteomes" id="UP000310200">
    <property type="component" value="Unassembled WGS sequence"/>
</dbReference>
<dbReference type="GO" id="GO:0016324">
    <property type="term" value="C:apical plasma membrane"/>
    <property type="evidence" value="ECO:0007669"/>
    <property type="project" value="TreeGrafter"/>
</dbReference>
<dbReference type="AlphaFoldDB" id="A0A4S2KQC4"/>
<evidence type="ECO:0000256" key="6">
    <source>
        <dbReference type="ARBA" id="ARBA00022729"/>
    </source>
</evidence>
<sequence length="681" mass="77419">MKLPHPATKLTHLFLCLVEFKKIEKHLLQPSNFSALKISPLMSEYNIQTGIMKPRTSLITTRIIMFYLLSVVGSTTAIEDASSSSLRMSRFRPLLNNLEYEQPEKKAYIAEYKRLPVYNFGIGKRWADNNEDKRTREFSFGVGKRLRDYRFGLGKRSIGYHPLSLDYFPTDNMEGYQSREDNSNGFIEDKRGQHYDFGVGKRSVWKLATGETAGRRLNDVTVPKYLFGLGNALDENEDLIQCSIAFEKYWLPDLEWRTASNWADGRVPEIDSRVIFPQQTRHAVGIAGADNLRLSEIDLPRQGLLVLPRNGQLQLSDSRTDAKVSRWSKEGNIFWADPANWNGSSIAAPHLERVPCRQDNVVLPSENHTFSILLPVREIEVKSIRLSNERQPFTEWEWQNFQDRREFSRGGFTVKYSDLYLTMHDCKKCFCQGDSQSDYLEEICAIQRPRCGFTGCEYPLTVEGHCCPYCGGRVSISEQISLATVQFLADEALEGYTEKVAWHTRRTWKGGVEILVKEKEDYSGNTIQEAVENLREMLRSHVLSGCMEAVSSVRDGIRKDKQKHGFARFENVPEGNVQIANVPGMSGREADDDVERIKQVASAGRFENPLYRSKRDKVEKRKGIDVTNAETAGAAMKDSRLAVTLGPLLGTPLVVIALLLLAFLYYGYSLGHTQNFSFAMT</sequence>
<evidence type="ECO:0000256" key="9">
    <source>
        <dbReference type="ARBA" id="ARBA00023136"/>
    </source>
</evidence>